<dbReference type="GO" id="GO:0005886">
    <property type="term" value="C:plasma membrane"/>
    <property type="evidence" value="ECO:0007669"/>
    <property type="project" value="UniProtKB-SubCell"/>
</dbReference>
<keyword evidence="7 9" id="KW-1133">Transmembrane helix</keyword>
<reference evidence="10" key="2">
    <citation type="submission" date="2021-04" db="EMBL/GenBank/DDBJ databases">
        <authorList>
            <person name="Gilroy R."/>
        </authorList>
    </citation>
    <scope>NUCLEOTIDE SEQUENCE</scope>
    <source>
        <strain evidence="10">CHK169-2315</strain>
    </source>
</reference>
<sequence length="435" mass="47504">MNKKNIVVLGFMLFSLFFGAGNLIFPPLVGMQAGDYFTPAIIGFLLTAVCIPFLAVLSVSFSNDGLLEIGRRVSPLFGVIFAMLVYLSIGALYGIPRAASVAYELGFTQIFVVENKMALFIFTLIFFTITYFLSVDAKKMIDNIGKILTPALLIVLTILFVQAFMKLNYEGRVPDAKFESSPFLTGFLEGYFTMDAIAALAFGIVVINGLKLMGVNEKKDIIKGTAFAGIISSIGLILVYLSLSWIGRVLTYDVEMTNGADILVYASKVLFGGTGSVLFGVIVLLACLTTSVGLTNACASFFHEIYPKLKFKQFVFLFVVVGMLITNLGLNTILAIATPILVFIYPFAIVLIILACIQPMIGESRKMYVGSMIVTSIFAILSVLDFFEIHINIIENIFGYLPLYADGLGWIVPAFVIAIIGYIIDQSQGKVKRAI</sequence>
<feature type="transmembrane region" description="Helical" evidence="9">
    <location>
        <begin position="7"/>
        <end position="25"/>
    </location>
</feature>
<dbReference type="GO" id="GO:0015190">
    <property type="term" value="F:L-leucine transmembrane transporter activity"/>
    <property type="evidence" value="ECO:0007669"/>
    <property type="project" value="TreeGrafter"/>
</dbReference>
<dbReference type="Pfam" id="PF05525">
    <property type="entry name" value="Branch_AA_trans"/>
    <property type="match status" value="1"/>
</dbReference>
<dbReference type="GO" id="GO:0015820">
    <property type="term" value="P:L-leucine transport"/>
    <property type="evidence" value="ECO:0007669"/>
    <property type="project" value="TreeGrafter"/>
</dbReference>
<organism evidence="10 11">
    <name type="scientific">Candidatus Pseudogracilibacillus intestinigallinarum</name>
    <dbReference type="NCBI Taxonomy" id="2838742"/>
    <lineage>
        <taxon>Bacteria</taxon>
        <taxon>Bacillati</taxon>
        <taxon>Bacillota</taxon>
        <taxon>Bacilli</taxon>
        <taxon>Bacillales</taxon>
        <taxon>Bacillaceae</taxon>
        <taxon>Pseudogracilibacillus</taxon>
    </lineage>
</organism>
<feature type="transmembrane region" description="Helical" evidence="9">
    <location>
        <begin position="277"/>
        <end position="302"/>
    </location>
</feature>
<comment type="subcellular location">
    <subcellularLocation>
        <location evidence="1 9">Cell membrane</location>
        <topology evidence="1 9">Multi-pass membrane protein</topology>
    </subcellularLocation>
</comment>
<dbReference type="PANTHER" id="PTHR30588">
    <property type="entry name" value="BRANCHED-CHAIN AMINO ACID TRANSPORT SYSTEM 2 CARRIER PROTEIN"/>
    <property type="match status" value="1"/>
</dbReference>
<comment type="caution">
    <text evidence="10">The sequence shown here is derived from an EMBL/GenBank/DDBJ whole genome shotgun (WGS) entry which is preliminary data.</text>
</comment>
<keyword evidence="5 9" id="KW-0812">Transmembrane</keyword>
<comment type="function">
    <text evidence="9">Component of the transport system for branched-chain amino acids.</text>
</comment>
<dbReference type="InterPro" id="IPR004685">
    <property type="entry name" value="Brnchd-chn_aa_trnsp_Livcs"/>
</dbReference>
<evidence type="ECO:0000256" key="8">
    <source>
        <dbReference type="ARBA" id="ARBA00023136"/>
    </source>
</evidence>
<feature type="transmembrane region" description="Helical" evidence="9">
    <location>
        <begin position="73"/>
        <end position="95"/>
    </location>
</feature>
<evidence type="ECO:0000256" key="2">
    <source>
        <dbReference type="ARBA" id="ARBA00008540"/>
    </source>
</evidence>
<evidence type="ECO:0000256" key="5">
    <source>
        <dbReference type="ARBA" id="ARBA00022692"/>
    </source>
</evidence>
<evidence type="ECO:0000313" key="10">
    <source>
        <dbReference type="EMBL" id="HIV73464.1"/>
    </source>
</evidence>
<comment type="similarity">
    <text evidence="2 9">Belongs to the branched chain amino acid transporter family.</text>
</comment>
<evidence type="ECO:0000256" key="1">
    <source>
        <dbReference type="ARBA" id="ARBA00004651"/>
    </source>
</evidence>
<evidence type="ECO:0000256" key="9">
    <source>
        <dbReference type="RuleBase" id="RU362122"/>
    </source>
</evidence>
<dbReference type="EMBL" id="DXHX01000003">
    <property type="protein sequence ID" value="HIV73464.1"/>
    <property type="molecule type" value="Genomic_DNA"/>
</dbReference>
<dbReference type="GO" id="GO:0005304">
    <property type="term" value="F:L-valine transmembrane transporter activity"/>
    <property type="evidence" value="ECO:0007669"/>
    <property type="project" value="TreeGrafter"/>
</dbReference>
<evidence type="ECO:0000256" key="6">
    <source>
        <dbReference type="ARBA" id="ARBA00022970"/>
    </source>
</evidence>
<feature type="transmembrane region" description="Helical" evidence="9">
    <location>
        <begin position="368"/>
        <end position="387"/>
    </location>
</feature>
<dbReference type="PANTHER" id="PTHR30588:SF0">
    <property type="entry name" value="BRANCHED-CHAIN AMINO ACID PERMEASE BRNQ"/>
    <property type="match status" value="1"/>
</dbReference>
<dbReference type="AlphaFoldDB" id="A0A9D1TIJ2"/>
<feature type="transmembrane region" description="Helical" evidence="9">
    <location>
        <begin position="407"/>
        <end position="424"/>
    </location>
</feature>
<feature type="transmembrane region" description="Helical" evidence="9">
    <location>
        <begin position="191"/>
        <end position="213"/>
    </location>
</feature>
<dbReference type="GO" id="GO:0015818">
    <property type="term" value="P:isoleucine transport"/>
    <property type="evidence" value="ECO:0007669"/>
    <property type="project" value="TreeGrafter"/>
</dbReference>
<protein>
    <recommendedName>
        <fullName evidence="9">Branched-chain amino acid transport system carrier protein</fullName>
    </recommendedName>
</protein>
<evidence type="ECO:0000313" key="11">
    <source>
        <dbReference type="Proteomes" id="UP000823937"/>
    </source>
</evidence>
<accession>A0A9D1TIJ2</accession>
<feature type="transmembrane region" description="Helical" evidence="9">
    <location>
        <begin position="225"/>
        <end position="246"/>
    </location>
</feature>
<reference evidence="10" key="1">
    <citation type="journal article" date="2021" name="PeerJ">
        <title>Extensive microbial diversity within the chicken gut microbiome revealed by metagenomics and culture.</title>
        <authorList>
            <person name="Gilroy R."/>
            <person name="Ravi A."/>
            <person name="Getino M."/>
            <person name="Pursley I."/>
            <person name="Horton D.L."/>
            <person name="Alikhan N.F."/>
            <person name="Baker D."/>
            <person name="Gharbi K."/>
            <person name="Hall N."/>
            <person name="Watson M."/>
            <person name="Adriaenssens E.M."/>
            <person name="Foster-Nyarko E."/>
            <person name="Jarju S."/>
            <person name="Secka A."/>
            <person name="Antonio M."/>
            <person name="Oren A."/>
            <person name="Chaudhuri R.R."/>
            <person name="La Ragione R."/>
            <person name="Hildebrand F."/>
            <person name="Pallen M.J."/>
        </authorList>
    </citation>
    <scope>NUCLEOTIDE SEQUENCE</scope>
    <source>
        <strain evidence="10">CHK169-2315</strain>
    </source>
</reference>
<name>A0A9D1TIJ2_9BACI</name>
<keyword evidence="3 9" id="KW-0813">Transport</keyword>
<dbReference type="NCBIfam" id="TIGR00796">
    <property type="entry name" value="livcs"/>
    <property type="match status" value="1"/>
</dbReference>
<dbReference type="GO" id="GO:0015188">
    <property type="term" value="F:L-isoleucine transmembrane transporter activity"/>
    <property type="evidence" value="ECO:0007669"/>
    <property type="project" value="TreeGrafter"/>
</dbReference>
<feature type="transmembrane region" description="Helical" evidence="9">
    <location>
        <begin position="37"/>
        <end position="61"/>
    </location>
</feature>
<feature type="transmembrane region" description="Helical" evidence="9">
    <location>
        <begin position="343"/>
        <end position="361"/>
    </location>
</feature>
<dbReference type="Proteomes" id="UP000823937">
    <property type="component" value="Unassembled WGS sequence"/>
</dbReference>
<keyword evidence="4" id="KW-1003">Cell membrane</keyword>
<proteinExistence type="inferred from homology"/>
<feature type="transmembrane region" description="Helical" evidence="9">
    <location>
        <begin position="314"/>
        <end position="337"/>
    </location>
</feature>
<keyword evidence="8 9" id="KW-0472">Membrane</keyword>
<feature type="transmembrane region" description="Helical" evidence="9">
    <location>
        <begin position="147"/>
        <end position="165"/>
    </location>
</feature>
<evidence type="ECO:0000256" key="3">
    <source>
        <dbReference type="ARBA" id="ARBA00022448"/>
    </source>
</evidence>
<keyword evidence="6 9" id="KW-0029">Amino-acid transport</keyword>
<evidence type="ECO:0000256" key="7">
    <source>
        <dbReference type="ARBA" id="ARBA00022989"/>
    </source>
</evidence>
<feature type="transmembrane region" description="Helical" evidence="9">
    <location>
        <begin position="115"/>
        <end position="135"/>
    </location>
</feature>
<gene>
    <name evidence="10" type="primary">brnQ</name>
    <name evidence="10" type="ORF">H9895_00105</name>
</gene>
<evidence type="ECO:0000256" key="4">
    <source>
        <dbReference type="ARBA" id="ARBA00022475"/>
    </source>
</evidence>